<organism evidence="1 2">
    <name type="scientific">Acinetobacter indicus</name>
    <dbReference type="NCBI Taxonomy" id="756892"/>
    <lineage>
        <taxon>Bacteria</taxon>
        <taxon>Pseudomonadati</taxon>
        <taxon>Pseudomonadota</taxon>
        <taxon>Gammaproteobacteria</taxon>
        <taxon>Moraxellales</taxon>
        <taxon>Moraxellaceae</taxon>
        <taxon>Acinetobacter</taxon>
    </lineage>
</organism>
<accession>A0A856UM09</accession>
<dbReference type="EMBL" id="CP048654">
    <property type="protein sequence ID" value="QOW42708.1"/>
    <property type="molecule type" value="Genomic_DNA"/>
</dbReference>
<evidence type="ECO:0000313" key="2">
    <source>
        <dbReference type="Proteomes" id="UP000593812"/>
    </source>
</evidence>
<sequence length="122" mass="13359">MHKTSEKIAKQKKVLAKAVLSSAKQLGLTQEQLAIVLNLDSMETLNSLELDPDSSQGELAIILIRIAISLDALTGGETKWMQHFMKSPSKLTKGIPIEQIQTTEGLTTVLNVTEGLRLQGKY</sequence>
<dbReference type="Proteomes" id="UP000593812">
    <property type="component" value="Chromosome"/>
</dbReference>
<evidence type="ECO:0000313" key="1">
    <source>
        <dbReference type="EMBL" id="QOW42708.1"/>
    </source>
</evidence>
<dbReference type="Pfam" id="PF09722">
    <property type="entry name" value="Xre_MbcA_ParS_C"/>
    <property type="match status" value="1"/>
</dbReference>
<dbReference type="RefSeq" id="WP_016658943.1">
    <property type="nucleotide sequence ID" value="NZ_CP044018.1"/>
</dbReference>
<dbReference type="InterPro" id="IPR024467">
    <property type="entry name" value="Xre/MbcA/ParS-like_toxin-bd"/>
</dbReference>
<protein>
    <submittedName>
        <fullName evidence="1">DUF2384 domain-containing protein</fullName>
    </submittedName>
</protein>
<dbReference type="AlphaFoldDB" id="A0A856UM09"/>
<proteinExistence type="predicted"/>
<reference evidence="1 2" key="1">
    <citation type="submission" date="2020-02" db="EMBL/GenBank/DDBJ databases">
        <title>Tigecycline-resistant Acinetobacter species from pigs and migratory birds.</title>
        <authorList>
            <person name="Chen C."/>
            <person name="Sun J."/>
            <person name="Liao X.-P."/>
            <person name="Liu Y.-H."/>
        </authorList>
    </citation>
    <scope>NUCLEOTIDE SEQUENCE [LARGE SCALE GENOMIC DNA]</scope>
    <source>
        <strain evidence="1 2">C15_T</strain>
    </source>
</reference>
<name>A0A856UM09_9GAMM</name>
<gene>
    <name evidence="1" type="ORF">G0027_07480</name>
</gene>